<dbReference type="EC" id="5.3.1.9" evidence="7"/>
<dbReference type="Pfam" id="PF00342">
    <property type="entry name" value="PGI"/>
    <property type="match status" value="1"/>
</dbReference>
<dbReference type="GO" id="GO:0005829">
    <property type="term" value="C:cytosol"/>
    <property type="evidence" value="ECO:0007669"/>
    <property type="project" value="TreeGrafter"/>
</dbReference>
<dbReference type="PROSITE" id="PS51463">
    <property type="entry name" value="P_GLUCOSE_ISOMERASE_3"/>
    <property type="match status" value="1"/>
</dbReference>
<dbReference type="Proteomes" id="UP000545037">
    <property type="component" value="Unassembled WGS sequence"/>
</dbReference>
<reference evidence="9 10" key="1">
    <citation type="submission" date="2020-08" db="EMBL/GenBank/DDBJ databases">
        <title>Genomic Encyclopedia of Type Strains, Phase IV (KMG-IV): sequencing the most valuable type-strain genomes for metagenomic binning, comparative biology and taxonomic classification.</title>
        <authorList>
            <person name="Goeker M."/>
        </authorList>
    </citation>
    <scope>NUCLEOTIDE SEQUENCE [LARGE SCALE GENOMIC DNA]</scope>
    <source>
        <strain evidence="9 10">DSM 4737</strain>
    </source>
</reference>
<dbReference type="PROSITE" id="PS00174">
    <property type="entry name" value="P_GLUCOSE_ISOMERASE_2"/>
    <property type="match status" value="1"/>
</dbReference>
<comment type="subcellular location">
    <subcellularLocation>
        <location evidence="7">Cytoplasm</location>
    </subcellularLocation>
</comment>
<dbReference type="CDD" id="cd05016">
    <property type="entry name" value="SIS_PGI_2"/>
    <property type="match status" value="1"/>
</dbReference>
<sequence>MTLSTQTPIADAWSAFDAAAARDGQARIVDQFAADPGRLARMTVEAAGLYLDLSKQSWTREAFGTCLDLARAADVEGRRSALFAGEAINGTEGRAVLHPALRAARGSNFHALGEAVSSEVDAVRADMAAYAEAVRAGTETGATGKAFTAIVHIGIGGSDLGPRVVWDALRPLAPAIDLRFVANIDPRDMAEALTGLDPETTLVIVVSKTFTTQETLANAEAARAWLASALPEDGQDRHFIGVTAAPDRAKAFGCARTFAFRDWVGGRYSLWSAVSLSCVIALGPDVFDGLLAGAAAMDDHFAEAPLDRNAPVLMALAQIWNVDGLGRPARTVAPYAHALRRLPAFLQQLEMESNGKRVHRDGSPVTRQTCPVVFGEPGTNGQHAFFQQIHQGPQVVPAEFVIVRATHEDAPESPLWSNALAQGQALMLGKTTEQAHAELIASGADTAEADRLASHKTFPGNRPSTAIVMERVTPETVGALLALYEHKTFVEGVIWDINSFDQWGVELGKVLAKAILKDVAAGGPSDALDPSTAGLLSRLI</sequence>
<evidence type="ECO:0000256" key="3">
    <source>
        <dbReference type="ARBA" id="ARBA00022432"/>
    </source>
</evidence>
<evidence type="ECO:0000256" key="2">
    <source>
        <dbReference type="ARBA" id="ARBA00006604"/>
    </source>
</evidence>
<feature type="active site" evidence="7">
    <location>
        <position position="509"/>
    </location>
</feature>
<keyword evidence="3 7" id="KW-0312">Gluconeogenesis</keyword>
<dbReference type="Gene3D" id="1.10.1390.10">
    <property type="match status" value="1"/>
</dbReference>
<dbReference type="NCBIfam" id="NF001211">
    <property type="entry name" value="PRK00179.1"/>
    <property type="match status" value="1"/>
</dbReference>
<keyword evidence="4 7" id="KW-0324">Glycolysis</keyword>
<dbReference type="GO" id="GO:0006094">
    <property type="term" value="P:gluconeogenesis"/>
    <property type="evidence" value="ECO:0007669"/>
    <property type="project" value="UniProtKB-UniRule"/>
</dbReference>
<comment type="pathway">
    <text evidence="1 7 8">Carbohydrate degradation; glycolysis; D-glyceraldehyde 3-phosphate and glycerone phosphate from D-glucose: step 2/4.</text>
</comment>
<evidence type="ECO:0000313" key="9">
    <source>
        <dbReference type="EMBL" id="MBB5745033.1"/>
    </source>
</evidence>
<protein>
    <recommendedName>
        <fullName evidence="7">Glucose-6-phosphate isomerase</fullName>
        <shortName evidence="7">GPI</shortName>
        <ecNumber evidence="7">5.3.1.9</ecNumber>
    </recommendedName>
    <alternativeName>
        <fullName evidence="7">Phosphoglucose isomerase</fullName>
        <shortName evidence="7">PGI</shortName>
    </alternativeName>
    <alternativeName>
        <fullName evidence="7">Phosphohexose isomerase</fullName>
        <shortName evidence="7">PHI</shortName>
    </alternativeName>
</protein>
<dbReference type="EMBL" id="JACHOR010000001">
    <property type="protein sequence ID" value="MBB5745033.1"/>
    <property type="molecule type" value="Genomic_DNA"/>
</dbReference>
<dbReference type="GO" id="GO:0097367">
    <property type="term" value="F:carbohydrate derivative binding"/>
    <property type="evidence" value="ECO:0007669"/>
    <property type="project" value="InterPro"/>
</dbReference>
<dbReference type="CDD" id="cd05015">
    <property type="entry name" value="SIS_PGI_1"/>
    <property type="match status" value="1"/>
</dbReference>
<dbReference type="Gene3D" id="3.40.50.10490">
    <property type="entry name" value="Glucose-6-phosphate isomerase like protein, domain 1"/>
    <property type="match status" value="2"/>
</dbReference>
<dbReference type="PROSITE" id="PS00765">
    <property type="entry name" value="P_GLUCOSE_ISOMERASE_1"/>
    <property type="match status" value="1"/>
</dbReference>
<feature type="active site" description="Proton donor" evidence="7">
    <location>
        <position position="352"/>
    </location>
</feature>
<comment type="caution">
    <text evidence="9">The sequence shown here is derived from an EMBL/GenBank/DDBJ whole genome shotgun (WGS) entry which is preliminary data.</text>
</comment>
<evidence type="ECO:0000256" key="1">
    <source>
        <dbReference type="ARBA" id="ARBA00004926"/>
    </source>
</evidence>
<evidence type="ECO:0000256" key="5">
    <source>
        <dbReference type="ARBA" id="ARBA00023235"/>
    </source>
</evidence>
<keyword evidence="7" id="KW-0963">Cytoplasm</keyword>
<comment type="catalytic activity">
    <reaction evidence="6 7 8">
        <text>alpha-D-glucose 6-phosphate = beta-D-fructose 6-phosphate</text>
        <dbReference type="Rhea" id="RHEA:11816"/>
        <dbReference type="ChEBI" id="CHEBI:57634"/>
        <dbReference type="ChEBI" id="CHEBI:58225"/>
        <dbReference type="EC" id="5.3.1.9"/>
    </reaction>
</comment>
<name>A0A7W9FEZ3_9CAUL</name>
<dbReference type="InterPro" id="IPR023096">
    <property type="entry name" value="G6P_Isomerase_C"/>
</dbReference>
<evidence type="ECO:0000256" key="6">
    <source>
        <dbReference type="ARBA" id="ARBA00029321"/>
    </source>
</evidence>
<comment type="pathway">
    <text evidence="7">Carbohydrate biosynthesis; gluconeogenesis.</text>
</comment>
<dbReference type="PANTHER" id="PTHR11469:SF1">
    <property type="entry name" value="GLUCOSE-6-PHOSPHATE ISOMERASE"/>
    <property type="match status" value="1"/>
</dbReference>
<dbReference type="HAMAP" id="MF_00473">
    <property type="entry name" value="G6P_isomerase"/>
    <property type="match status" value="1"/>
</dbReference>
<gene>
    <name evidence="7" type="primary">pgi</name>
    <name evidence="9" type="ORF">GGR13_000605</name>
</gene>
<evidence type="ECO:0000256" key="8">
    <source>
        <dbReference type="RuleBase" id="RU000612"/>
    </source>
</evidence>
<organism evidence="9 10">
    <name type="scientific">Brevundimonas variabilis</name>
    <dbReference type="NCBI Taxonomy" id="74312"/>
    <lineage>
        <taxon>Bacteria</taxon>
        <taxon>Pseudomonadati</taxon>
        <taxon>Pseudomonadota</taxon>
        <taxon>Alphaproteobacteria</taxon>
        <taxon>Caulobacterales</taxon>
        <taxon>Caulobacteraceae</taxon>
        <taxon>Brevundimonas</taxon>
    </lineage>
</organism>
<dbReference type="GO" id="GO:0006096">
    <property type="term" value="P:glycolytic process"/>
    <property type="evidence" value="ECO:0007669"/>
    <property type="project" value="UniProtKB-UniRule"/>
</dbReference>
<dbReference type="GO" id="GO:0051156">
    <property type="term" value="P:glucose 6-phosphate metabolic process"/>
    <property type="evidence" value="ECO:0007669"/>
    <property type="project" value="TreeGrafter"/>
</dbReference>
<feature type="active site" evidence="7">
    <location>
        <position position="383"/>
    </location>
</feature>
<dbReference type="GO" id="GO:0048029">
    <property type="term" value="F:monosaccharide binding"/>
    <property type="evidence" value="ECO:0007669"/>
    <property type="project" value="TreeGrafter"/>
</dbReference>
<comment type="function">
    <text evidence="7">Catalyzes the reversible isomerization of glucose-6-phosphate to fructose-6-phosphate.</text>
</comment>
<dbReference type="GO" id="GO:0004347">
    <property type="term" value="F:glucose-6-phosphate isomerase activity"/>
    <property type="evidence" value="ECO:0007669"/>
    <property type="project" value="UniProtKB-UniRule"/>
</dbReference>
<proteinExistence type="inferred from homology"/>
<dbReference type="InterPro" id="IPR001672">
    <property type="entry name" value="G6P_Isomerase"/>
</dbReference>
<accession>A0A7W9FEZ3</accession>
<dbReference type="InterPro" id="IPR018189">
    <property type="entry name" value="Phosphoglucose_isomerase_CS"/>
</dbReference>
<keyword evidence="10" id="KW-1185">Reference proteome</keyword>
<dbReference type="InterPro" id="IPR035482">
    <property type="entry name" value="SIS_PGI_2"/>
</dbReference>
<evidence type="ECO:0000256" key="4">
    <source>
        <dbReference type="ARBA" id="ARBA00023152"/>
    </source>
</evidence>
<dbReference type="UniPathway" id="UPA00109">
    <property type="reaction ID" value="UER00181"/>
</dbReference>
<keyword evidence="5 7" id="KW-0413">Isomerase</keyword>
<dbReference type="PRINTS" id="PR00662">
    <property type="entry name" value="G6PISOMERASE"/>
</dbReference>
<evidence type="ECO:0000313" key="10">
    <source>
        <dbReference type="Proteomes" id="UP000545037"/>
    </source>
</evidence>
<dbReference type="SUPFAM" id="SSF53697">
    <property type="entry name" value="SIS domain"/>
    <property type="match status" value="1"/>
</dbReference>
<dbReference type="InterPro" id="IPR046348">
    <property type="entry name" value="SIS_dom_sf"/>
</dbReference>
<dbReference type="UniPathway" id="UPA00138"/>
<evidence type="ECO:0000256" key="7">
    <source>
        <dbReference type="HAMAP-Rule" id="MF_00473"/>
    </source>
</evidence>
<comment type="similarity">
    <text evidence="2 7 8">Belongs to the GPI family.</text>
</comment>
<dbReference type="AlphaFoldDB" id="A0A7W9FEZ3"/>
<dbReference type="InterPro" id="IPR035476">
    <property type="entry name" value="SIS_PGI_1"/>
</dbReference>
<dbReference type="PANTHER" id="PTHR11469">
    <property type="entry name" value="GLUCOSE-6-PHOSPHATE ISOMERASE"/>
    <property type="match status" value="1"/>
</dbReference>